<reference evidence="2" key="1">
    <citation type="journal article" date="2019" name="Sci. Rep.">
        <title>Draft genome of Tanacetum cinerariifolium, the natural source of mosquito coil.</title>
        <authorList>
            <person name="Yamashiro T."/>
            <person name="Shiraishi A."/>
            <person name="Satake H."/>
            <person name="Nakayama K."/>
        </authorList>
    </citation>
    <scope>NUCLEOTIDE SEQUENCE</scope>
</reference>
<feature type="non-terminal residue" evidence="2">
    <location>
        <position position="140"/>
    </location>
</feature>
<feature type="compositionally biased region" description="Polar residues" evidence="1">
    <location>
        <begin position="25"/>
        <end position="35"/>
    </location>
</feature>
<evidence type="ECO:0000313" key="2">
    <source>
        <dbReference type="EMBL" id="GFC84157.1"/>
    </source>
</evidence>
<name>A0A699RGG6_TANCI</name>
<protein>
    <submittedName>
        <fullName evidence="2">Uncharacterized protein</fullName>
    </submittedName>
</protein>
<feature type="compositionally biased region" description="Acidic residues" evidence="1">
    <location>
        <begin position="62"/>
        <end position="78"/>
    </location>
</feature>
<feature type="compositionally biased region" description="Acidic residues" evidence="1">
    <location>
        <begin position="89"/>
        <end position="107"/>
    </location>
</feature>
<evidence type="ECO:0000256" key="1">
    <source>
        <dbReference type="SAM" id="MobiDB-lite"/>
    </source>
</evidence>
<proteinExistence type="predicted"/>
<gene>
    <name evidence="2" type="ORF">Tci_856127</name>
</gene>
<comment type="caution">
    <text evidence="2">The sequence shown here is derived from an EMBL/GenBank/DDBJ whole genome shotgun (WGS) entry which is preliminary data.</text>
</comment>
<feature type="compositionally biased region" description="Acidic residues" evidence="1">
    <location>
        <begin position="123"/>
        <end position="134"/>
    </location>
</feature>
<feature type="region of interest" description="Disordered" evidence="1">
    <location>
        <begin position="1"/>
        <end position="140"/>
    </location>
</feature>
<sequence>MLMPLEKQHLSLRLVPEGKEETHISQHGGSSTDEGTGSKPGVSNVPFDDSEEEISWNSSKDEETDTQEQDKHDDEDEGNGSRPGVPDVPSDDSEEELLWNSSDDEVVDTQTQGRDKSEGEKTDESDDDDDAQEEAEMHMH</sequence>
<accession>A0A699RGG6</accession>
<organism evidence="2">
    <name type="scientific">Tanacetum cinerariifolium</name>
    <name type="common">Dalmatian daisy</name>
    <name type="synonym">Chrysanthemum cinerariifolium</name>
    <dbReference type="NCBI Taxonomy" id="118510"/>
    <lineage>
        <taxon>Eukaryota</taxon>
        <taxon>Viridiplantae</taxon>
        <taxon>Streptophyta</taxon>
        <taxon>Embryophyta</taxon>
        <taxon>Tracheophyta</taxon>
        <taxon>Spermatophyta</taxon>
        <taxon>Magnoliopsida</taxon>
        <taxon>eudicotyledons</taxon>
        <taxon>Gunneridae</taxon>
        <taxon>Pentapetalae</taxon>
        <taxon>asterids</taxon>
        <taxon>campanulids</taxon>
        <taxon>Asterales</taxon>
        <taxon>Asteraceae</taxon>
        <taxon>Asteroideae</taxon>
        <taxon>Anthemideae</taxon>
        <taxon>Anthemidinae</taxon>
        <taxon>Tanacetum</taxon>
    </lineage>
</organism>
<dbReference type="EMBL" id="BKCJ011093223">
    <property type="protein sequence ID" value="GFC84157.1"/>
    <property type="molecule type" value="Genomic_DNA"/>
</dbReference>
<feature type="compositionally biased region" description="Basic and acidic residues" evidence="1">
    <location>
        <begin position="113"/>
        <end position="122"/>
    </location>
</feature>
<dbReference type="AlphaFoldDB" id="A0A699RGG6"/>